<dbReference type="GO" id="GO:0016829">
    <property type="term" value="F:lyase activity"/>
    <property type="evidence" value="ECO:0007669"/>
    <property type="project" value="InterPro"/>
</dbReference>
<accession>A0A3N6PTD9</accession>
<dbReference type="Pfam" id="PF07940">
    <property type="entry name" value="Hepar_II_III_C"/>
    <property type="match status" value="1"/>
</dbReference>
<name>A0A3N6PTD9_9CYAN</name>
<gene>
    <name evidence="2" type="ORF">D5R40_14865</name>
</gene>
<dbReference type="EMBL" id="RCBY01000076">
    <property type="protein sequence ID" value="RQH42230.1"/>
    <property type="molecule type" value="Genomic_DNA"/>
</dbReference>
<comment type="caution">
    <text evidence="2">The sequence shown here is derived from an EMBL/GenBank/DDBJ whole genome shotgun (WGS) entry which is preliminary data.</text>
</comment>
<feature type="domain" description="Heparinase II/III-like C-terminal" evidence="1">
    <location>
        <begin position="190"/>
        <end position="360"/>
    </location>
</feature>
<proteinExistence type="predicted"/>
<dbReference type="RefSeq" id="WP_124154813.1">
    <property type="nucleotide sequence ID" value="NZ_CAWOLW010000691.1"/>
</dbReference>
<organism evidence="2 3">
    <name type="scientific">Okeania hirsuta</name>
    <dbReference type="NCBI Taxonomy" id="1458930"/>
    <lineage>
        <taxon>Bacteria</taxon>
        <taxon>Bacillati</taxon>
        <taxon>Cyanobacteriota</taxon>
        <taxon>Cyanophyceae</taxon>
        <taxon>Oscillatoriophycideae</taxon>
        <taxon>Oscillatoriales</taxon>
        <taxon>Microcoleaceae</taxon>
        <taxon>Okeania</taxon>
    </lineage>
</organism>
<evidence type="ECO:0000313" key="2">
    <source>
        <dbReference type="EMBL" id="RQH42230.1"/>
    </source>
</evidence>
<dbReference type="Proteomes" id="UP000269154">
    <property type="component" value="Unassembled WGS sequence"/>
</dbReference>
<keyword evidence="3" id="KW-1185">Reference proteome</keyword>
<reference evidence="2 3" key="1">
    <citation type="journal article" date="2018" name="ACS Chem. Biol.">
        <title>Ketoreductase domain dysfunction expands chemodiversity: malyngamide biosynthesis in the cyanobacterium Okeania hirsuta.</title>
        <authorList>
            <person name="Moss N.A."/>
            <person name="Leao T."/>
            <person name="Rankin M."/>
            <person name="McCullough T.M."/>
            <person name="Qu P."/>
            <person name="Korobeynikov A."/>
            <person name="Smith J.L."/>
            <person name="Gerwick L."/>
            <person name="Gerwick W.H."/>
        </authorList>
    </citation>
    <scope>NUCLEOTIDE SEQUENCE [LARGE SCALE GENOMIC DNA]</scope>
    <source>
        <strain evidence="2 3">PAB10Feb10-1</strain>
    </source>
</reference>
<dbReference type="Gene3D" id="2.70.98.70">
    <property type="match status" value="1"/>
</dbReference>
<sequence>MSRVEDFFIDSITDQGMTREGLWYCGFVSKILGILLRICRRKNIKVNGEFLDDKYSEKLDRLVEWYLYESFPRGKYLNNWNDSYWNPHNGLWGFQYESFPRGKYLNNWNDSYWNPHNGLWGYLTIVGNRNPSLVTYIWELLIGSKGLKTYGRDPSLNFSSLFDAYLFLPPPPVGEFKLEKTNLSIRRFCSDIGYLNVRNYWSSEATIVSFNCGKYIEGIHDQSDHNSFALIFAGQPLVIDSGAANNTDENSPSSSLGHNLVLIDGKGQRFSGRRNGVSGKIIEYDYSEVFDYIIGDATESYNLQNYNPVNFAIRHLCFVRKPFPYVVTFDDIEASSFSDGKYHLYEYLLHIPKNFSVEKINSNKFRLKSVESANNCSFILQFFNQEKLELKIEQFQSKHNHSFANHNLLRFSTKAINPHFLAMFISEKNLENLFIKSNKDVDNRKIVLDILSPEWSDNLELKFYRGKRGSLKDKLFKFQRNEMIREKKL</sequence>
<protein>
    <recommendedName>
        <fullName evidence="1">Heparinase II/III-like C-terminal domain-containing protein</fullName>
    </recommendedName>
</protein>
<dbReference type="InterPro" id="IPR012480">
    <property type="entry name" value="Hepar_II_III_C"/>
</dbReference>
<dbReference type="AlphaFoldDB" id="A0A3N6PTD9"/>
<evidence type="ECO:0000259" key="1">
    <source>
        <dbReference type="Pfam" id="PF07940"/>
    </source>
</evidence>
<evidence type="ECO:0000313" key="3">
    <source>
        <dbReference type="Proteomes" id="UP000269154"/>
    </source>
</evidence>
<dbReference type="OrthoDB" id="7335480at2"/>